<organism evidence="4 5">
    <name type="scientific">Smittium angustum</name>
    <dbReference type="NCBI Taxonomy" id="133377"/>
    <lineage>
        <taxon>Eukaryota</taxon>
        <taxon>Fungi</taxon>
        <taxon>Fungi incertae sedis</taxon>
        <taxon>Zoopagomycota</taxon>
        <taxon>Kickxellomycotina</taxon>
        <taxon>Harpellomycetes</taxon>
        <taxon>Harpellales</taxon>
        <taxon>Legeriomycetaceae</taxon>
        <taxon>Smittium</taxon>
    </lineage>
</organism>
<feature type="compositionally biased region" description="Basic residues" evidence="2">
    <location>
        <begin position="13"/>
        <end position="24"/>
    </location>
</feature>
<evidence type="ECO:0000313" key="5">
    <source>
        <dbReference type="Proteomes" id="UP000245591"/>
    </source>
</evidence>
<feature type="domain" description="Small EDRK-rich factor-like N-terminal" evidence="3">
    <location>
        <begin position="1"/>
        <end position="29"/>
    </location>
</feature>
<evidence type="ECO:0000256" key="2">
    <source>
        <dbReference type="SAM" id="MobiDB-lite"/>
    </source>
</evidence>
<feature type="compositionally biased region" description="Basic and acidic residues" evidence="2">
    <location>
        <begin position="1"/>
        <end position="12"/>
    </location>
</feature>
<feature type="compositionally biased region" description="Basic and acidic residues" evidence="2">
    <location>
        <begin position="25"/>
        <end position="65"/>
    </location>
</feature>
<dbReference type="PANTHER" id="PTHR13596:SF0">
    <property type="entry name" value="SI:CH211-39K3.2-RELATED"/>
    <property type="match status" value="1"/>
</dbReference>
<protein>
    <recommendedName>
        <fullName evidence="3">Small EDRK-rich factor-like N-terminal domain-containing protein</fullName>
    </recommendedName>
</protein>
<comment type="caution">
    <text evidence="4">The sequence shown here is derived from an EMBL/GenBank/DDBJ whole genome shotgun (WGS) entry which is preliminary data.</text>
</comment>
<name>A0A2U1JEL1_SMIAN</name>
<dbReference type="AlphaFoldDB" id="A0A2U1JEL1"/>
<dbReference type="Proteomes" id="UP000245591">
    <property type="component" value="Unassembled WGS sequence"/>
</dbReference>
<sequence>MTRGNQRELAREKARKKAEKHGKSKKEEGELNLQSKKERDAEIMRQKQLKKQQEKEAAEGSNEKK</sequence>
<dbReference type="Pfam" id="PF04419">
    <property type="entry name" value="SERF-like_N"/>
    <property type="match status" value="1"/>
</dbReference>
<proteinExistence type="inferred from homology"/>
<feature type="region of interest" description="Disordered" evidence="2">
    <location>
        <begin position="1"/>
        <end position="65"/>
    </location>
</feature>
<gene>
    <name evidence="4" type="ORF">BB558_000287</name>
</gene>
<keyword evidence="5" id="KW-1185">Reference proteome</keyword>
<dbReference type="EMBL" id="MBFU01000011">
    <property type="protein sequence ID" value="PWA03536.1"/>
    <property type="molecule type" value="Genomic_DNA"/>
</dbReference>
<evidence type="ECO:0000256" key="1">
    <source>
        <dbReference type="ARBA" id="ARBA00007309"/>
    </source>
</evidence>
<reference evidence="4 5" key="1">
    <citation type="journal article" date="2018" name="MBio">
        <title>Comparative Genomics Reveals the Core Gene Toolbox for the Fungus-Insect Symbiosis.</title>
        <authorList>
            <person name="Wang Y."/>
            <person name="Stata M."/>
            <person name="Wang W."/>
            <person name="Stajich J.E."/>
            <person name="White M.M."/>
            <person name="Moncalvo J.M."/>
        </authorList>
    </citation>
    <scope>NUCLEOTIDE SEQUENCE [LARGE SCALE GENOMIC DNA]</scope>
    <source>
        <strain evidence="4 5">AUS-126-30</strain>
    </source>
</reference>
<evidence type="ECO:0000259" key="3">
    <source>
        <dbReference type="Pfam" id="PF04419"/>
    </source>
</evidence>
<dbReference type="InterPro" id="IPR007513">
    <property type="entry name" value="SERF-like_N"/>
</dbReference>
<dbReference type="PANTHER" id="PTHR13596">
    <property type="entry name" value="SMALL EDRK-RICH FACTOR 1"/>
    <property type="match status" value="1"/>
</dbReference>
<comment type="similarity">
    <text evidence="1">Belongs to the SERF family.</text>
</comment>
<accession>A0A2U1JEL1</accession>
<dbReference type="InterPro" id="IPR040211">
    <property type="entry name" value="SERF1/2-like"/>
</dbReference>
<evidence type="ECO:0000313" key="4">
    <source>
        <dbReference type="EMBL" id="PWA03536.1"/>
    </source>
</evidence>